<proteinExistence type="predicted"/>
<dbReference type="EMBL" id="JAGRRH010000015">
    <property type="protein sequence ID" value="KAG7356749.1"/>
    <property type="molecule type" value="Genomic_DNA"/>
</dbReference>
<name>A0A9K3L6N8_9STRA</name>
<evidence type="ECO:0000313" key="1">
    <source>
        <dbReference type="EMBL" id="KAG7356749.1"/>
    </source>
</evidence>
<dbReference type="AlphaFoldDB" id="A0A9K3L6N8"/>
<sequence length="138" mass="15658">MTSEQSVIGLPSRILDACDLGFVGLGYDRHTVLYCHTLTLALKRRAIGNEPRSPSTKLFAHGLELDLWKSLCRDIDSSGFNANYWSMQLLGPLICPVSEYVTIRDYQFRPVEILVHIQYYKTTFMDPKAMPGVFILSL</sequence>
<dbReference type="Proteomes" id="UP000693970">
    <property type="component" value="Unassembled WGS sequence"/>
</dbReference>
<accession>A0A9K3L6N8</accession>
<protein>
    <submittedName>
        <fullName evidence="1">Uncharacterized protein</fullName>
    </submittedName>
</protein>
<gene>
    <name evidence="1" type="ORF">IV203_001435</name>
</gene>
<evidence type="ECO:0000313" key="2">
    <source>
        <dbReference type="Proteomes" id="UP000693970"/>
    </source>
</evidence>
<keyword evidence="2" id="KW-1185">Reference proteome</keyword>
<comment type="caution">
    <text evidence="1">The sequence shown here is derived from an EMBL/GenBank/DDBJ whole genome shotgun (WGS) entry which is preliminary data.</text>
</comment>
<organism evidence="1 2">
    <name type="scientific">Nitzschia inconspicua</name>
    <dbReference type="NCBI Taxonomy" id="303405"/>
    <lineage>
        <taxon>Eukaryota</taxon>
        <taxon>Sar</taxon>
        <taxon>Stramenopiles</taxon>
        <taxon>Ochrophyta</taxon>
        <taxon>Bacillariophyta</taxon>
        <taxon>Bacillariophyceae</taxon>
        <taxon>Bacillariophycidae</taxon>
        <taxon>Bacillariales</taxon>
        <taxon>Bacillariaceae</taxon>
        <taxon>Nitzschia</taxon>
    </lineage>
</organism>
<reference evidence="1" key="2">
    <citation type="submission" date="2021-04" db="EMBL/GenBank/DDBJ databases">
        <authorList>
            <person name="Podell S."/>
        </authorList>
    </citation>
    <scope>NUCLEOTIDE SEQUENCE</scope>
    <source>
        <strain evidence="1">Hildebrandi</strain>
    </source>
</reference>
<reference evidence="1" key="1">
    <citation type="journal article" date="2021" name="Sci. Rep.">
        <title>Diploid genomic architecture of Nitzschia inconspicua, an elite biomass production diatom.</title>
        <authorList>
            <person name="Oliver A."/>
            <person name="Podell S."/>
            <person name="Pinowska A."/>
            <person name="Traller J.C."/>
            <person name="Smith S.R."/>
            <person name="McClure R."/>
            <person name="Beliaev A."/>
            <person name="Bohutskyi P."/>
            <person name="Hill E.A."/>
            <person name="Rabines A."/>
            <person name="Zheng H."/>
            <person name="Allen L.Z."/>
            <person name="Kuo A."/>
            <person name="Grigoriev I.V."/>
            <person name="Allen A.E."/>
            <person name="Hazlebeck D."/>
            <person name="Allen E.E."/>
        </authorList>
    </citation>
    <scope>NUCLEOTIDE SEQUENCE</scope>
    <source>
        <strain evidence="1">Hildebrandi</strain>
    </source>
</reference>